<evidence type="ECO:0008006" key="3">
    <source>
        <dbReference type="Google" id="ProtNLM"/>
    </source>
</evidence>
<dbReference type="OrthoDB" id="4756905at2759"/>
<keyword evidence="2" id="KW-1185">Reference proteome</keyword>
<protein>
    <recommendedName>
        <fullName evidence="3">NACHT-NTPase and P-loop NTPases N-terminal domain-containing protein</fullName>
    </recommendedName>
</protein>
<comment type="caution">
    <text evidence="1">The sequence shown here is derived from an EMBL/GenBank/DDBJ whole genome shotgun (WGS) entry which is preliminary data.</text>
</comment>
<organism evidence="1 2">
    <name type="scientific">Thyridium curvatum</name>
    <dbReference type="NCBI Taxonomy" id="1093900"/>
    <lineage>
        <taxon>Eukaryota</taxon>
        <taxon>Fungi</taxon>
        <taxon>Dikarya</taxon>
        <taxon>Ascomycota</taxon>
        <taxon>Pezizomycotina</taxon>
        <taxon>Sordariomycetes</taxon>
        <taxon>Sordariomycetidae</taxon>
        <taxon>Thyridiales</taxon>
        <taxon>Thyridiaceae</taxon>
        <taxon>Thyridium</taxon>
    </lineage>
</organism>
<dbReference type="InParanoid" id="A0A507BK84"/>
<evidence type="ECO:0000313" key="2">
    <source>
        <dbReference type="Proteomes" id="UP000319257"/>
    </source>
</evidence>
<dbReference type="Proteomes" id="UP000319257">
    <property type="component" value="Unassembled WGS sequence"/>
</dbReference>
<dbReference type="RefSeq" id="XP_030999212.1">
    <property type="nucleotide sequence ID" value="XM_031137412.1"/>
</dbReference>
<name>A0A507BK84_9PEZI</name>
<reference evidence="1 2" key="1">
    <citation type="submission" date="2019-06" db="EMBL/GenBank/DDBJ databases">
        <title>Draft genome sequence of the filamentous fungus Phialemoniopsis curvata isolated from diesel fuel.</title>
        <authorList>
            <person name="Varaljay V.A."/>
            <person name="Lyon W.J."/>
            <person name="Crouch A.L."/>
            <person name="Drake C.E."/>
            <person name="Hollomon J.M."/>
            <person name="Nadeau L.J."/>
            <person name="Nunn H.S."/>
            <person name="Stevenson B.S."/>
            <person name="Bojanowski C.L."/>
            <person name="Crookes-Goodson W.J."/>
        </authorList>
    </citation>
    <scope>NUCLEOTIDE SEQUENCE [LARGE SCALE GENOMIC DNA]</scope>
    <source>
        <strain evidence="1 2">D216</strain>
    </source>
</reference>
<dbReference type="GeneID" id="41970591"/>
<sequence>MDIVGVAAASIEILSKIIEIVSRSRRAFSRTKNGPRYLDSVRAQAQTLTSILQGLFQGPDIEPHLHHPAVGKTIELVKDTAKKLKNAATVLEESQSKPAFIRFFNEFWKGDDQIERFDKMQSELSQALVILITAMVAAKADGTSVVQINLRLARQVDACFDTNQEVKYARRIIDLVEAQGKRVGETDWYEVKQEDLDNVLKKSSPSNWTIRVIKDAKVSEWGFVSADVGDEGKGAPLINEVVATNIDVSGDGRVIVGTLSYETNRDMEMLRSGLKTLQGDKGYAKDMIADLRKGKK</sequence>
<dbReference type="AlphaFoldDB" id="A0A507BK84"/>
<proteinExistence type="predicted"/>
<evidence type="ECO:0000313" key="1">
    <source>
        <dbReference type="EMBL" id="TPX17501.1"/>
    </source>
</evidence>
<gene>
    <name evidence="1" type="ORF">E0L32_003144</name>
</gene>
<accession>A0A507BK84</accession>
<dbReference type="EMBL" id="SKBQ01000013">
    <property type="protein sequence ID" value="TPX17501.1"/>
    <property type="molecule type" value="Genomic_DNA"/>
</dbReference>